<name>A0A420I075_9PEZI</name>
<protein>
    <submittedName>
        <fullName evidence="1">Uncharacterized protein</fullName>
    </submittedName>
</protein>
<proteinExistence type="predicted"/>
<evidence type="ECO:0000313" key="1">
    <source>
        <dbReference type="EMBL" id="RKF63084.1"/>
    </source>
</evidence>
<organism evidence="1 2">
    <name type="scientific">Erysiphe neolycopersici</name>
    <dbReference type="NCBI Taxonomy" id="212602"/>
    <lineage>
        <taxon>Eukaryota</taxon>
        <taxon>Fungi</taxon>
        <taxon>Dikarya</taxon>
        <taxon>Ascomycota</taxon>
        <taxon>Pezizomycotina</taxon>
        <taxon>Leotiomycetes</taxon>
        <taxon>Erysiphales</taxon>
        <taxon>Erysiphaceae</taxon>
        <taxon>Erysiphe</taxon>
    </lineage>
</organism>
<keyword evidence="2" id="KW-1185">Reference proteome</keyword>
<sequence>MVECEGQDPDKTDIELLDEFYSFTLVDCQEEAFHTTFGSMTSIQATKVVLRLCNQSEEHAPTKRITPFELEKKNRSFINEGRYSSAKFHGTLIDTGAAGHSTAGYGQYQAFNETFEFYPID</sequence>
<evidence type="ECO:0000313" key="2">
    <source>
        <dbReference type="Proteomes" id="UP000286134"/>
    </source>
</evidence>
<dbReference type="Proteomes" id="UP000286134">
    <property type="component" value="Unassembled WGS sequence"/>
</dbReference>
<comment type="caution">
    <text evidence="1">The sequence shown here is derived from an EMBL/GenBank/DDBJ whole genome shotgun (WGS) entry which is preliminary data.</text>
</comment>
<accession>A0A420I075</accession>
<reference evidence="1 2" key="1">
    <citation type="journal article" date="2018" name="BMC Genomics">
        <title>Comparative genome analyses reveal sequence features reflecting distinct modes of host-adaptation between dicot and monocot powdery mildew.</title>
        <authorList>
            <person name="Wu Y."/>
            <person name="Ma X."/>
            <person name="Pan Z."/>
            <person name="Kale S.D."/>
            <person name="Song Y."/>
            <person name="King H."/>
            <person name="Zhang Q."/>
            <person name="Presley C."/>
            <person name="Deng X."/>
            <person name="Wei C.I."/>
            <person name="Xiao S."/>
        </authorList>
    </citation>
    <scope>NUCLEOTIDE SEQUENCE [LARGE SCALE GENOMIC DNA]</scope>
    <source>
        <strain evidence="1">UMSG2</strain>
    </source>
</reference>
<gene>
    <name evidence="1" type="ORF">OnM2_028041</name>
</gene>
<dbReference type="EMBL" id="MCFK01002816">
    <property type="protein sequence ID" value="RKF63084.1"/>
    <property type="molecule type" value="Genomic_DNA"/>
</dbReference>
<dbReference type="AlphaFoldDB" id="A0A420I075"/>
<dbReference type="OrthoDB" id="3599399at2759"/>